<dbReference type="Proteomes" id="UP000230709">
    <property type="component" value="Chromosome"/>
</dbReference>
<dbReference type="EMBL" id="CP023737">
    <property type="protein sequence ID" value="ATQ66905.1"/>
    <property type="molecule type" value="Genomic_DNA"/>
</dbReference>
<dbReference type="STRING" id="595536.GCA_000178815_00434"/>
<protein>
    <submittedName>
        <fullName evidence="1">Uncharacterized protein</fullName>
    </submittedName>
</protein>
<proteinExistence type="predicted"/>
<dbReference type="KEGG" id="mtw:CQW49_02575"/>
<dbReference type="AlphaFoldDB" id="A0A2D2CW16"/>
<keyword evidence="2" id="KW-1185">Reference proteome</keyword>
<name>A0A2D2CW16_METT3</name>
<gene>
    <name evidence="1" type="ORF">CQW49_02575</name>
</gene>
<evidence type="ECO:0000313" key="1">
    <source>
        <dbReference type="EMBL" id="ATQ66905.1"/>
    </source>
</evidence>
<reference evidence="2" key="1">
    <citation type="submission" date="2017-10" db="EMBL/GenBank/DDBJ databases">
        <title>Completed PacBio SMRT sequence of Methylosinus trichosporium OB3b reveals presence of a third large plasmid.</title>
        <authorList>
            <person name="Charles T.C."/>
            <person name="Lynch M.D.J."/>
            <person name="Heil J.R."/>
            <person name="Cheng J."/>
        </authorList>
    </citation>
    <scope>NUCLEOTIDE SEQUENCE [LARGE SCALE GENOMIC DNA]</scope>
    <source>
        <strain evidence="2">OB3b</strain>
    </source>
</reference>
<evidence type="ECO:0000313" key="2">
    <source>
        <dbReference type="Proteomes" id="UP000230709"/>
    </source>
</evidence>
<sequence>MKYDRAAIMRESWRLRRKGMDASTALRWAWASAKRDARPPLPKIGERSGLPVVGIPASASA</sequence>
<accession>A0A2D2CW16</accession>
<organism evidence="1 2">
    <name type="scientific">Methylosinus trichosporium (strain ATCC 35070 / NCIMB 11131 / UNIQEM 75 / OB3b)</name>
    <dbReference type="NCBI Taxonomy" id="595536"/>
    <lineage>
        <taxon>Bacteria</taxon>
        <taxon>Pseudomonadati</taxon>
        <taxon>Pseudomonadota</taxon>
        <taxon>Alphaproteobacteria</taxon>
        <taxon>Hyphomicrobiales</taxon>
        <taxon>Methylocystaceae</taxon>
        <taxon>Methylosinus</taxon>
    </lineage>
</organism>